<dbReference type="Pfam" id="PF00450">
    <property type="entry name" value="Peptidase_S10"/>
    <property type="match status" value="1"/>
</dbReference>
<keyword evidence="4 7" id="KW-0732">Signal</keyword>
<evidence type="ECO:0000256" key="3">
    <source>
        <dbReference type="ARBA" id="ARBA00022670"/>
    </source>
</evidence>
<evidence type="ECO:0000256" key="4">
    <source>
        <dbReference type="ARBA" id="ARBA00022729"/>
    </source>
</evidence>
<comment type="similarity">
    <text evidence="1 7">Belongs to the peptidase S10 family.</text>
</comment>
<dbReference type="Proteomes" id="UP000799428">
    <property type="component" value="Unassembled WGS sequence"/>
</dbReference>
<dbReference type="AlphaFoldDB" id="A0A6G1JSQ3"/>
<dbReference type="PANTHER" id="PTHR11802">
    <property type="entry name" value="SERINE PROTEASE FAMILY S10 SERINE CARBOXYPEPTIDASE"/>
    <property type="match status" value="1"/>
</dbReference>
<protein>
    <recommendedName>
        <fullName evidence="7">Carboxypeptidase</fullName>
        <ecNumber evidence="7">3.4.16.-</ecNumber>
    </recommendedName>
</protein>
<keyword evidence="9" id="KW-1185">Reference proteome</keyword>
<dbReference type="Gene3D" id="3.40.50.1820">
    <property type="entry name" value="alpha/beta hydrolase"/>
    <property type="match status" value="1"/>
</dbReference>
<evidence type="ECO:0000313" key="9">
    <source>
        <dbReference type="Proteomes" id="UP000799428"/>
    </source>
</evidence>
<proteinExistence type="inferred from homology"/>
<accession>A0A6G1JSQ3</accession>
<dbReference type="EC" id="3.4.16.-" evidence="7"/>
<gene>
    <name evidence="8" type="ORF">K504DRAFT_539030</name>
</gene>
<keyword evidence="3 7" id="KW-0645">Protease</keyword>
<dbReference type="PANTHER" id="PTHR11802:SF479">
    <property type="entry name" value="CARBOXYPEPTIDASE"/>
    <property type="match status" value="1"/>
</dbReference>
<dbReference type="GO" id="GO:0006508">
    <property type="term" value="P:proteolysis"/>
    <property type="evidence" value="ECO:0007669"/>
    <property type="project" value="UniProtKB-KW"/>
</dbReference>
<dbReference type="InterPro" id="IPR001563">
    <property type="entry name" value="Peptidase_S10"/>
</dbReference>
<evidence type="ECO:0000256" key="5">
    <source>
        <dbReference type="ARBA" id="ARBA00022801"/>
    </source>
</evidence>
<dbReference type="GO" id="GO:0004185">
    <property type="term" value="F:serine-type carboxypeptidase activity"/>
    <property type="evidence" value="ECO:0007669"/>
    <property type="project" value="UniProtKB-UniRule"/>
</dbReference>
<keyword evidence="2 7" id="KW-0121">Carboxypeptidase</keyword>
<evidence type="ECO:0000256" key="1">
    <source>
        <dbReference type="ARBA" id="ARBA00009431"/>
    </source>
</evidence>
<dbReference type="SUPFAM" id="SSF53474">
    <property type="entry name" value="alpha/beta-Hydrolases"/>
    <property type="match status" value="1"/>
</dbReference>
<dbReference type="EMBL" id="MU005788">
    <property type="protein sequence ID" value="KAF2703275.1"/>
    <property type="molecule type" value="Genomic_DNA"/>
</dbReference>
<dbReference type="PRINTS" id="PR00724">
    <property type="entry name" value="CRBOXYPTASEC"/>
</dbReference>
<sequence length="546" mass="60038">MQLISLLALSGLATTGLARSPQYAGKNLNLPRPRIGFPAQGQRHAKRAAEPIVVQNNKTTKFAVNGSAGAIPDVDFDIGESYAGLLPISPAANESSELYFWFFPSANPDADDEITIWLNGGPGCSSLEGFLQENGPISWQYGTPKPVYNPWNWVNLTNIVWVEQPVGTGFSQGTPTAQTTEEAAQQFIGFFKNFVDTFGLSNRKVYIAGESYAGKYIPYYADAMLQANDTEHFDIQGVLIYDPSVASDSLLEDVPAVAYVDKWSGLFNLNKTFTDDIHARADKCGYTDYLNTYLTYPPPSSLPTPPSSSADEGCALWNDITDAVFYTNPCFDIYQIATTCPVLWDVLGFPGSFEYIPKGQNLYFNQTAVQLAINAPVQEWNECSNGVLDNDTSPQSSYTVLPRVIDGLKRTIIVHADLDWILLGNGTLLTIQNMTWGGLQGFQEAPAGDFFVPYHSDFSVESLAASGIMGVTHTERKFTWVEQRLSGHMVPQYQPSSAYRQLEFLLGRIDSLESTVPFTTSPATNATEKRGVDVSARKVDGIMKWV</sequence>
<dbReference type="PROSITE" id="PS00131">
    <property type="entry name" value="CARBOXYPEPT_SER_SER"/>
    <property type="match status" value="1"/>
</dbReference>
<organism evidence="8 9">
    <name type="scientific">Pleomassaria siparia CBS 279.74</name>
    <dbReference type="NCBI Taxonomy" id="1314801"/>
    <lineage>
        <taxon>Eukaryota</taxon>
        <taxon>Fungi</taxon>
        <taxon>Dikarya</taxon>
        <taxon>Ascomycota</taxon>
        <taxon>Pezizomycotina</taxon>
        <taxon>Dothideomycetes</taxon>
        <taxon>Pleosporomycetidae</taxon>
        <taxon>Pleosporales</taxon>
        <taxon>Pleomassariaceae</taxon>
        <taxon>Pleomassaria</taxon>
    </lineage>
</organism>
<keyword evidence="5 7" id="KW-0378">Hydrolase</keyword>
<evidence type="ECO:0000313" key="8">
    <source>
        <dbReference type="EMBL" id="KAF2703275.1"/>
    </source>
</evidence>
<feature type="signal peptide" evidence="7">
    <location>
        <begin position="1"/>
        <end position="18"/>
    </location>
</feature>
<dbReference type="InterPro" id="IPR018202">
    <property type="entry name" value="Ser_caboxypep_ser_AS"/>
</dbReference>
<evidence type="ECO:0000256" key="7">
    <source>
        <dbReference type="RuleBase" id="RU361156"/>
    </source>
</evidence>
<evidence type="ECO:0000256" key="2">
    <source>
        <dbReference type="ARBA" id="ARBA00022645"/>
    </source>
</evidence>
<name>A0A6G1JSQ3_9PLEO</name>
<reference evidence="8" key="1">
    <citation type="journal article" date="2020" name="Stud. Mycol.">
        <title>101 Dothideomycetes genomes: a test case for predicting lifestyles and emergence of pathogens.</title>
        <authorList>
            <person name="Haridas S."/>
            <person name="Albert R."/>
            <person name="Binder M."/>
            <person name="Bloem J."/>
            <person name="Labutti K."/>
            <person name="Salamov A."/>
            <person name="Andreopoulos B."/>
            <person name="Baker S."/>
            <person name="Barry K."/>
            <person name="Bills G."/>
            <person name="Bluhm B."/>
            <person name="Cannon C."/>
            <person name="Castanera R."/>
            <person name="Culley D."/>
            <person name="Daum C."/>
            <person name="Ezra D."/>
            <person name="Gonzalez J."/>
            <person name="Henrissat B."/>
            <person name="Kuo A."/>
            <person name="Liang C."/>
            <person name="Lipzen A."/>
            <person name="Lutzoni F."/>
            <person name="Magnuson J."/>
            <person name="Mondo S."/>
            <person name="Nolan M."/>
            <person name="Ohm R."/>
            <person name="Pangilinan J."/>
            <person name="Park H.-J."/>
            <person name="Ramirez L."/>
            <person name="Alfaro M."/>
            <person name="Sun H."/>
            <person name="Tritt A."/>
            <person name="Yoshinaga Y."/>
            <person name="Zwiers L.-H."/>
            <person name="Turgeon B."/>
            <person name="Goodwin S."/>
            <person name="Spatafora J."/>
            <person name="Crous P."/>
            <person name="Grigoriev I."/>
        </authorList>
    </citation>
    <scope>NUCLEOTIDE SEQUENCE</scope>
    <source>
        <strain evidence="8">CBS 279.74</strain>
    </source>
</reference>
<dbReference type="InterPro" id="IPR029058">
    <property type="entry name" value="AB_hydrolase_fold"/>
</dbReference>
<keyword evidence="6" id="KW-0325">Glycoprotein</keyword>
<dbReference type="OrthoDB" id="443318at2759"/>
<feature type="chain" id="PRO_5026371632" description="Carboxypeptidase" evidence="7">
    <location>
        <begin position="19"/>
        <end position="546"/>
    </location>
</feature>
<evidence type="ECO:0000256" key="6">
    <source>
        <dbReference type="ARBA" id="ARBA00023180"/>
    </source>
</evidence>
<dbReference type="FunFam" id="3.40.50.1820:FF:000118">
    <property type="entry name" value="Carboxypeptidase"/>
    <property type="match status" value="1"/>
</dbReference>